<organism evidence="1 2">
    <name type="scientific">Iodobacter violaceini</name>
    <dbReference type="NCBI Taxonomy" id="3044271"/>
    <lineage>
        <taxon>Bacteria</taxon>
        <taxon>Pseudomonadati</taxon>
        <taxon>Pseudomonadota</taxon>
        <taxon>Betaproteobacteria</taxon>
        <taxon>Neisseriales</taxon>
        <taxon>Chitinibacteraceae</taxon>
        <taxon>Iodobacter</taxon>
    </lineage>
</organism>
<accession>A0ABX0KP09</accession>
<evidence type="ECO:0000313" key="1">
    <source>
        <dbReference type="EMBL" id="NHQ85254.1"/>
    </source>
</evidence>
<sequence length="153" mass="17174">MAVMRWTYVTSSASKQSAEGKSFKCKINESNPFEYATLFVCLYPIYAPQFVYKLQHHCSFYKGHDMRKNICKISTIILLATTAGTAVNSAAALPPKYLEIKDFKKCLKDKAVESYYILCMPDKKPAACPRASWKQLNALTANDKIPACAQKAE</sequence>
<gene>
    <name evidence="1" type="ORF">HA050_03905</name>
</gene>
<protein>
    <submittedName>
        <fullName evidence="1">Uncharacterized protein</fullName>
    </submittedName>
</protein>
<comment type="caution">
    <text evidence="1">The sequence shown here is derived from an EMBL/GenBank/DDBJ whole genome shotgun (WGS) entry which is preliminary data.</text>
</comment>
<keyword evidence="2" id="KW-1185">Reference proteome</keyword>
<dbReference type="RefSeq" id="WP_166822344.1">
    <property type="nucleotide sequence ID" value="NZ_JAAOLX010000002.1"/>
</dbReference>
<proteinExistence type="predicted"/>
<reference evidence="1 2" key="1">
    <citation type="submission" date="2020-03" db="EMBL/GenBank/DDBJ databases">
        <title>Draft genome sequence of environmentally isolated violet-colored cultures.</title>
        <authorList>
            <person name="Wilson H.S."/>
        </authorList>
    </citation>
    <scope>NUCLEOTIDE SEQUENCE [LARGE SCALE GENOMIC DNA]</scope>
    <source>
        <strain evidence="1 2">HSC-16F04</strain>
    </source>
</reference>
<evidence type="ECO:0000313" key="2">
    <source>
        <dbReference type="Proteomes" id="UP000712570"/>
    </source>
</evidence>
<name>A0ABX0KP09_9NEIS</name>
<dbReference type="EMBL" id="JAAOLX010000002">
    <property type="protein sequence ID" value="NHQ85254.1"/>
    <property type="molecule type" value="Genomic_DNA"/>
</dbReference>
<dbReference type="Proteomes" id="UP000712570">
    <property type="component" value="Unassembled WGS sequence"/>
</dbReference>